<keyword evidence="1" id="KW-0472">Membrane</keyword>
<gene>
    <name evidence="2" type="ORF">CEXT_365121</name>
</gene>
<reference evidence="2 3" key="1">
    <citation type="submission" date="2021-06" db="EMBL/GenBank/DDBJ databases">
        <title>Caerostris extrusa draft genome.</title>
        <authorList>
            <person name="Kono N."/>
            <person name="Arakawa K."/>
        </authorList>
    </citation>
    <scope>NUCLEOTIDE SEQUENCE [LARGE SCALE GENOMIC DNA]</scope>
</reference>
<name>A0AAV4N2X1_CAEEX</name>
<organism evidence="2 3">
    <name type="scientific">Caerostris extrusa</name>
    <name type="common">Bark spider</name>
    <name type="synonym">Caerostris bankana</name>
    <dbReference type="NCBI Taxonomy" id="172846"/>
    <lineage>
        <taxon>Eukaryota</taxon>
        <taxon>Metazoa</taxon>
        <taxon>Ecdysozoa</taxon>
        <taxon>Arthropoda</taxon>
        <taxon>Chelicerata</taxon>
        <taxon>Arachnida</taxon>
        <taxon>Araneae</taxon>
        <taxon>Araneomorphae</taxon>
        <taxon>Entelegynae</taxon>
        <taxon>Araneoidea</taxon>
        <taxon>Araneidae</taxon>
        <taxon>Caerostris</taxon>
    </lineage>
</organism>
<protein>
    <submittedName>
        <fullName evidence="2">Uncharacterized protein</fullName>
    </submittedName>
</protein>
<sequence length="91" mass="10314">MVLCSNSPEALYAQEKYADKRRGEIMTYTIGLILLLFVFYERGSAANSEDEMQDILDKTLECVGRSPPKEPVIALSSKKDFLNLWLYFGGN</sequence>
<feature type="transmembrane region" description="Helical" evidence="1">
    <location>
        <begin position="25"/>
        <end position="43"/>
    </location>
</feature>
<proteinExistence type="predicted"/>
<keyword evidence="1" id="KW-0812">Transmembrane</keyword>
<dbReference type="Proteomes" id="UP001054945">
    <property type="component" value="Unassembled WGS sequence"/>
</dbReference>
<keyword evidence="1" id="KW-1133">Transmembrane helix</keyword>
<dbReference type="AlphaFoldDB" id="A0AAV4N2X1"/>
<dbReference type="EMBL" id="BPLR01002904">
    <property type="protein sequence ID" value="GIX79165.1"/>
    <property type="molecule type" value="Genomic_DNA"/>
</dbReference>
<evidence type="ECO:0000256" key="1">
    <source>
        <dbReference type="SAM" id="Phobius"/>
    </source>
</evidence>
<keyword evidence="3" id="KW-1185">Reference proteome</keyword>
<evidence type="ECO:0000313" key="2">
    <source>
        <dbReference type="EMBL" id="GIX79165.1"/>
    </source>
</evidence>
<comment type="caution">
    <text evidence="2">The sequence shown here is derived from an EMBL/GenBank/DDBJ whole genome shotgun (WGS) entry which is preliminary data.</text>
</comment>
<accession>A0AAV4N2X1</accession>
<evidence type="ECO:0000313" key="3">
    <source>
        <dbReference type="Proteomes" id="UP001054945"/>
    </source>
</evidence>